<dbReference type="RefSeq" id="WP_066398912.1">
    <property type="nucleotide sequence ID" value="NZ_CP015378.1"/>
</dbReference>
<accession>A0A160IR15</accession>
<name>A0A160IR15_9BACL</name>
<sequence length="129" mass="15620">MKKETEQLWASEKYTVMAKGYNFYTEVQVLMRDAQSTADYEKVTMLIAELKEKSFERRALCNTLEHVWGYFKKSAEEVDKEHFFSLLDTLRESDEEYYDEMPYEIHLFLKYLLQKYPSEYLSRSTFIKN</sequence>
<dbReference type="AlphaFoldDB" id="A0A160IR15"/>
<dbReference type="STRING" id="1221500.ABE65_019970"/>
<evidence type="ECO:0000313" key="3">
    <source>
        <dbReference type="Proteomes" id="UP000076623"/>
    </source>
</evidence>
<dbReference type="EMBL" id="CP015378">
    <property type="protein sequence ID" value="ANC78953.1"/>
    <property type="molecule type" value="Genomic_DNA"/>
</dbReference>
<feature type="domain" description="DUF1722" evidence="1">
    <location>
        <begin position="13"/>
        <end position="128"/>
    </location>
</feature>
<dbReference type="Pfam" id="PF08349">
    <property type="entry name" value="DUF1722"/>
    <property type="match status" value="1"/>
</dbReference>
<dbReference type="Proteomes" id="UP000076623">
    <property type="component" value="Chromosome"/>
</dbReference>
<dbReference type="InterPro" id="IPR013560">
    <property type="entry name" value="DUF1722"/>
</dbReference>
<evidence type="ECO:0000259" key="1">
    <source>
        <dbReference type="Pfam" id="PF08349"/>
    </source>
</evidence>
<keyword evidence="3" id="KW-1185">Reference proteome</keyword>
<organism evidence="2 3">
    <name type="scientific">Fictibacillus phosphorivorans</name>
    <dbReference type="NCBI Taxonomy" id="1221500"/>
    <lineage>
        <taxon>Bacteria</taxon>
        <taxon>Bacillati</taxon>
        <taxon>Bacillota</taxon>
        <taxon>Bacilli</taxon>
        <taxon>Bacillales</taxon>
        <taxon>Fictibacillaceae</taxon>
        <taxon>Fictibacillus</taxon>
    </lineage>
</organism>
<gene>
    <name evidence="2" type="ORF">ABE65_019970</name>
</gene>
<dbReference type="KEGG" id="fpn:ABE65_019970"/>
<reference evidence="2 3" key="1">
    <citation type="submission" date="2016-04" db="EMBL/GenBank/DDBJ databases">
        <title>Complete genome sequence of Fictibacillus phosphorivorans G25-29, a strain toxic to nematodes.</title>
        <authorList>
            <person name="Zheng Z."/>
        </authorList>
    </citation>
    <scope>NUCLEOTIDE SEQUENCE [LARGE SCALE GENOMIC DNA]</scope>
    <source>
        <strain evidence="2 3">G25-29</strain>
    </source>
</reference>
<evidence type="ECO:0000313" key="2">
    <source>
        <dbReference type="EMBL" id="ANC78953.1"/>
    </source>
</evidence>
<protein>
    <recommendedName>
        <fullName evidence="1">DUF1722 domain-containing protein</fullName>
    </recommendedName>
</protein>
<proteinExistence type="predicted"/>